<dbReference type="InterPro" id="IPR036767">
    <property type="entry name" value="ApaG_sf"/>
</dbReference>
<protein>
    <submittedName>
        <fullName evidence="2">Cobalt transporter</fullName>
    </submittedName>
</protein>
<proteinExistence type="predicted"/>
<gene>
    <name evidence="2" type="ORF">AFM12_02340</name>
</gene>
<dbReference type="OrthoDB" id="9795226at2"/>
<feature type="domain" description="ApaG" evidence="1">
    <location>
        <begin position="3"/>
        <end position="128"/>
    </location>
</feature>
<sequence>MFTATTEGVKVSVQTEFQPFYSNAKQQNYVFSYKIHIENESDQTVQLLSRHWHIIDGLGFHREVIGDGVIGVQPVIEPGETHSYVSGCNLSTFIGKMYGIYVMERVVDGKRFEVKIPEFMMSPPYLSN</sequence>
<dbReference type="Pfam" id="PF04379">
    <property type="entry name" value="DUF525"/>
    <property type="match status" value="1"/>
</dbReference>
<dbReference type="PANTHER" id="PTHR47191">
    <property type="entry name" value="OS05G0170800 PROTEIN"/>
    <property type="match status" value="1"/>
</dbReference>
<reference evidence="2 3" key="1">
    <citation type="submission" date="2015-07" db="EMBL/GenBank/DDBJ databases">
        <title>The draft genome sequence of Leadbetterella sp. JN14-9.</title>
        <authorList>
            <person name="Liu Y."/>
            <person name="Du J."/>
            <person name="Shao Z."/>
        </authorList>
    </citation>
    <scope>NUCLEOTIDE SEQUENCE [LARGE SCALE GENOMIC DNA]</scope>
    <source>
        <strain evidence="2 3">JN14-9</strain>
    </source>
</reference>
<keyword evidence="3" id="KW-1185">Reference proteome</keyword>
<comment type="caution">
    <text evidence="2">The sequence shown here is derived from an EMBL/GenBank/DDBJ whole genome shotgun (WGS) entry which is preliminary data.</text>
</comment>
<dbReference type="EMBL" id="LGTQ01000005">
    <property type="protein sequence ID" value="KPM49468.1"/>
    <property type="molecule type" value="Genomic_DNA"/>
</dbReference>
<dbReference type="InterPro" id="IPR007474">
    <property type="entry name" value="ApaG_domain"/>
</dbReference>
<name>A0A0N8HA85_9BACT</name>
<dbReference type="PANTHER" id="PTHR47191:SF2">
    <property type="entry name" value="OS05G0170800 PROTEIN"/>
    <property type="match status" value="1"/>
</dbReference>
<evidence type="ECO:0000313" key="3">
    <source>
        <dbReference type="Proteomes" id="UP000050454"/>
    </source>
</evidence>
<dbReference type="Proteomes" id="UP000050454">
    <property type="component" value="Unassembled WGS sequence"/>
</dbReference>
<dbReference type="NCBIfam" id="NF003967">
    <property type="entry name" value="PRK05461.1"/>
    <property type="match status" value="1"/>
</dbReference>
<dbReference type="AlphaFoldDB" id="A0A0N8HA85"/>
<dbReference type="SUPFAM" id="SSF110069">
    <property type="entry name" value="ApaG-like"/>
    <property type="match status" value="1"/>
</dbReference>
<evidence type="ECO:0000313" key="2">
    <source>
        <dbReference type="EMBL" id="KPM49468.1"/>
    </source>
</evidence>
<dbReference type="STRING" id="1605367.AFM12_02340"/>
<accession>A0A0N8HA85</accession>
<dbReference type="InterPro" id="IPR050718">
    <property type="entry name" value="ApaG-like"/>
</dbReference>
<organism evidence="2 3">
    <name type="scientific">Jiulongibacter sediminis</name>
    <dbReference type="NCBI Taxonomy" id="1605367"/>
    <lineage>
        <taxon>Bacteria</taxon>
        <taxon>Pseudomonadati</taxon>
        <taxon>Bacteroidota</taxon>
        <taxon>Cytophagia</taxon>
        <taxon>Cytophagales</taxon>
        <taxon>Leadbetterellaceae</taxon>
        <taxon>Jiulongibacter</taxon>
    </lineage>
</organism>
<dbReference type="Gene3D" id="2.60.40.1470">
    <property type="entry name" value="ApaG domain"/>
    <property type="match status" value="1"/>
</dbReference>
<evidence type="ECO:0000259" key="1">
    <source>
        <dbReference type="PROSITE" id="PS51087"/>
    </source>
</evidence>
<dbReference type="RefSeq" id="WP_055143667.1">
    <property type="nucleotide sequence ID" value="NZ_JXSZ01000005.1"/>
</dbReference>
<dbReference type="PROSITE" id="PS51087">
    <property type="entry name" value="APAG"/>
    <property type="match status" value="1"/>
</dbReference>